<reference evidence="2" key="1">
    <citation type="submission" date="2023-06" db="EMBL/GenBank/DDBJ databases">
        <authorList>
            <person name="Noh H."/>
        </authorList>
    </citation>
    <scope>NUCLEOTIDE SEQUENCE</scope>
    <source>
        <strain evidence="2">DUCC20226</strain>
    </source>
</reference>
<dbReference type="CDD" id="cd18186">
    <property type="entry name" value="BTB_POZ_ZBTB_KLHL-like"/>
    <property type="match status" value="2"/>
</dbReference>
<dbReference type="Proteomes" id="UP001265746">
    <property type="component" value="Unassembled WGS sequence"/>
</dbReference>
<dbReference type="InterPro" id="IPR000210">
    <property type="entry name" value="BTB/POZ_dom"/>
</dbReference>
<dbReference type="PANTHER" id="PTHR47843:SF5">
    <property type="entry name" value="BTB_POZ DOMAIN PROTEIN"/>
    <property type="match status" value="1"/>
</dbReference>
<dbReference type="SUPFAM" id="SSF54695">
    <property type="entry name" value="POZ domain"/>
    <property type="match status" value="2"/>
</dbReference>
<dbReference type="PANTHER" id="PTHR47843">
    <property type="entry name" value="BTB DOMAIN-CONTAINING PROTEIN-RELATED"/>
    <property type="match status" value="1"/>
</dbReference>
<evidence type="ECO:0000313" key="2">
    <source>
        <dbReference type="EMBL" id="KAK2609664.1"/>
    </source>
</evidence>
<feature type="domain" description="BTB" evidence="1">
    <location>
        <begin position="294"/>
        <end position="360"/>
    </location>
</feature>
<organism evidence="2 3">
    <name type="scientific">Phomopsis amygdali</name>
    <name type="common">Fusicoccum amygdali</name>
    <dbReference type="NCBI Taxonomy" id="1214568"/>
    <lineage>
        <taxon>Eukaryota</taxon>
        <taxon>Fungi</taxon>
        <taxon>Dikarya</taxon>
        <taxon>Ascomycota</taxon>
        <taxon>Pezizomycotina</taxon>
        <taxon>Sordariomycetes</taxon>
        <taxon>Sordariomycetidae</taxon>
        <taxon>Diaporthales</taxon>
        <taxon>Diaporthaceae</taxon>
        <taxon>Diaporthe</taxon>
    </lineage>
</organism>
<comment type="caution">
    <text evidence="2">The sequence shown here is derived from an EMBL/GenBank/DDBJ whole genome shotgun (WGS) entry which is preliminary data.</text>
</comment>
<evidence type="ECO:0000259" key="1">
    <source>
        <dbReference type="PROSITE" id="PS50097"/>
    </source>
</evidence>
<gene>
    <name evidence="2" type="ORF">N8I77_003155</name>
</gene>
<sequence length="362" mass="41541">MSFPEATIVDLGVDDDPGVIVRQSQSDLRLLETGEFSDFTVICGDREWKAHKAIISKVPYFKAMVGGGFKETIQEKTTIKEFFEPFEIQWLMSYIYFPHFDLESVRLDTASQSYLETCVRLWHLGDYFQVDRMSKLAEDNLKAGCDHWRQCSGTVDTTKHGTSFIVDLESAIRQAWRQDLASGPLQAMLISLCFDFAPYVRRHESFGALFEEIPQFAVVFSQRALGSIISSLRLPKPSQIMDPGPIHDDILFATNIPRSFVNPVADEERRRLPSKEFEALCAHDLKLLETGEFSDFTVICGDQTWKAHKIILCRVDYFKKIITSGFKESQENQINIQSFEPFEINLLLQYIYHPSMTVFLVE</sequence>
<feature type="domain" description="BTB" evidence="1">
    <location>
        <begin position="37"/>
        <end position="104"/>
    </location>
</feature>
<dbReference type="AlphaFoldDB" id="A0AAD9SJB8"/>
<dbReference type="SMART" id="SM00225">
    <property type="entry name" value="BTB"/>
    <property type="match status" value="1"/>
</dbReference>
<dbReference type="PROSITE" id="PS50097">
    <property type="entry name" value="BTB"/>
    <property type="match status" value="2"/>
</dbReference>
<accession>A0AAD9SJB8</accession>
<evidence type="ECO:0000313" key="3">
    <source>
        <dbReference type="Proteomes" id="UP001265746"/>
    </source>
</evidence>
<dbReference type="EMBL" id="JAUJFL010000002">
    <property type="protein sequence ID" value="KAK2609664.1"/>
    <property type="molecule type" value="Genomic_DNA"/>
</dbReference>
<dbReference type="Pfam" id="PF00651">
    <property type="entry name" value="BTB"/>
    <property type="match status" value="2"/>
</dbReference>
<keyword evidence="3" id="KW-1185">Reference proteome</keyword>
<protein>
    <recommendedName>
        <fullName evidence="1">BTB domain-containing protein</fullName>
    </recommendedName>
</protein>
<dbReference type="Gene3D" id="3.30.710.10">
    <property type="entry name" value="Potassium Channel Kv1.1, Chain A"/>
    <property type="match status" value="2"/>
</dbReference>
<proteinExistence type="predicted"/>
<name>A0AAD9SJB8_PHOAM</name>
<dbReference type="InterPro" id="IPR011333">
    <property type="entry name" value="SKP1/BTB/POZ_sf"/>
</dbReference>